<evidence type="ECO:0000256" key="7">
    <source>
        <dbReference type="ARBA" id="ARBA00022824"/>
    </source>
</evidence>
<keyword evidence="8" id="KW-0492">Microsome</keyword>
<sequence length="505" mass="58472">MFLAIFIVFISAVLLWDYLSVKRRNDILHYMPGPRALPLVGNAFMYRGQTQEEISKLIQSNRKKYGPLYRVWVLRQLAVFSCDPKDYEAVLSSTQYLTKNNLYDLLYDWLGTGLLMSDGKKWHSRRKIITPAFHFKILEEFVEVFDQQSGVMVKNLLSKADGKTPINIYPVVCLAALDIIAETAMGVKINAQQNPQFPYVQAVQCASDIISKRFVKVWLRINWIFRLLAPHDYRRLKESVRLMHDFTEKIIMERRKTLQENLKKESSAALNQVDELGQKKRMALLDVLLQSTENGVGLSNEDIREEVDTFMFEGHDTTTSAISFALCLISRHPEVQRKLFDEIRSVFGDDKDRSVTIRDLGELKYLECVIKESLRLYPPVLLIGRYFNEDVEIRGKRIPANTNFTLGLFLILRDPNYFEDPDAFKPERFMAENIHKIYPYAYIPFSAGPRNCIGQKFAILEMKSTISKMLRHFELLPLGPEVRPLLNLVLRSVNGCHIGLTPRKY</sequence>
<comment type="similarity">
    <text evidence="4 13">Belongs to the cytochrome P450 family.</text>
</comment>
<reference evidence="15" key="1">
    <citation type="submission" date="2014-03" db="EMBL/GenBank/DDBJ databases">
        <authorList>
            <person name="Aksoy S."/>
            <person name="Warren W."/>
            <person name="Wilson R.K."/>
        </authorList>
    </citation>
    <scope>NUCLEOTIDE SEQUENCE [LARGE SCALE GENOMIC DNA]</scope>
    <source>
        <strain evidence="15">IAEA</strain>
    </source>
</reference>
<dbReference type="PANTHER" id="PTHR24291">
    <property type="entry name" value="CYTOCHROME P450 FAMILY 4"/>
    <property type="match status" value="1"/>
</dbReference>
<keyword evidence="10 12" id="KW-0408">Iron</keyword>
<evidence type="ECO:0000313" key="14">
    <source>
        <dbReference type="EnsemblMetazoa" id="GPAI048178-PA"/>
    </source>
</evidence>
<proteinExistence type="inferred from homology"/>
<dbReference type="InterPro" id="IPR002401">
    <property type="entry name" value="Cyt_P450_E_grp-I"/>
</dbReference>
<keyword evidence="15" id="KW-1185">Reference proteome</keyword>
<dbReference type="EnsemblMetazoa" id="GPAI048178-RA">
    <property type="protein sequence ID" value="GPAI048178-PA"/>
    <property type="gene ID" value="GPAI048178"/>
</dbReference>
<evidence type="ECO:0000256" key="11">
    <source>
        <dbReference type="ARBA" id="ARBA00023033"/>
    </source>
</evidence>
<dbReference type="PROSITE" id="PS00086">
    <property type="entry name" value="CYTOCHROME_P450"/>
    <property type="match status" value="1"/>
</dbReference>
<comment type="subcellular location">
    <subcellularLocation>
        <location evidence="3">Endoplasmic reticulum membrane</location>
        <topology evidence="3">Peripheral membrane protein</topology>
    </subcellularLocation>
    <subcellularLocation>
        <location evidence="2">Microsome membrane</location>
        <topology evidence="2">Peripheral membrane protein</topology>
    </subcellularLocation>
</comment>
<dbReference type="InterPro" id="IPR017972">
    <property type="entry name" value="Cyt_P450_CS"/>
</dbReference>
<evidence type="ECO:0000256" key="12">
    <source>
        <dbReference type="PIRSR" id="PIRSR602401-1"/>
    </source>
</evidence>
<evidence type="ECO:0000256" key="4">
    <source>
        <dbReference type="ARBA" id="ARBA00010617"/>
    </source>
</evidence>
<dbReference type="VEuPathDB" id="VectorBase:GPAI048178"/>
<protein>
    <recommendedName>
        <fullName evidence="16">Cytochrome P450</fullName>
    </recommendedName>
</protein>
<evidence type="ECO:0000256" key="10">
    <source>
        <dbReference type="ARBA" id="ARBA00023004"/>
    </source>
</evidence>
<dbReference type="GO" id="GO:0004497">
    <property type="term" value="F:monooxygenase activity"/>
    <property type="evidence" value="ECO:0007669"/>
    <property type="project" value="UniProtKB-KW"/>
</dbReference>
<dbReference type="SUPFAM" id="SSF48264">
    <property type="entry name" value="Cytochrome P450"/>
    <property type="match status" value="1"/>
</dbReference>
<dbReference type="PRINTS" id="PR00385">
    <property type="entry name" value="P450"/>
</dbReference>
<keyword evidence="6 12" id="KW-0479">Metal-binding</keyword>
<dbReference type="GO" id="GO:0005789">
    <property type="term" value="C:endoplasmic reticulum membrane"/>
    <property type="evidence" value="ECO:0007669"/>
    <property type="project" value="UniProtKB-SubCell"/>
</dbReference>
<evidence type="ECO:0000256" key="2">
    <source>
        <dbReference type="ARBA" id="ARBA00004174"/>
    </source>
</evidence>
<evidence type="ECO:0000256" key="8">
    <source>
        <dbReference type="ARBA" id="ARBA00022848"/>
    </source>
</evidence>
<dbReference type="FunFam" id="1.10.630.10:FF:000182">
    <property type="entry name" value="Cytochrome P450 3A4"/>
    <property type="match status" value="1"/>
</dbReference>
<feature type="binding site" description="axial binding residue" evidence="12">
    <location>
        <position position="452"/>
    </location>
    <ligand>
        <name>heme</name>
        <dbReference type="ChEBI" id="CHEBI:30413"/>
    </ligand>
    <ligandPart>
        <name>Fe</name>
        <dbReference type="ChEBI" id="CHEBI:18248"/>
    </ligandPart>
</feature>
<dbReference type="Gene3D" id="1.10.630.10">
    <property type="entry name" value="Cytochrome P450"/>
    <property type="match status" value="1"/>
</dbReference>
<dbReference type="GO" id="GO:0020037">
    <property type="term" value="F:heme binding"/>
    <property type="evidence" value="ECO:0007669"/>
    <property type="project" value="InterPro"/>
</dbReference>
<keyword evidence="5 12" id="KW-0349">Heme</keyword>
<evidence type="ECO:0000256" key="9">
    <source>
        <dbReference type="ARBA" id="ARBA00023002"/>
    </source>
</evidence>
<comment type="cofactor">
    <cofactor evidence="1 12">
        <name>heme</name>
        <dbReference type="ChEBI" id="CHEBI:30413"/>
    </cofactor>
</comment>
<evidence type="ECO:0008006" key="16">
    <source>
        <dbReference type="Google" id="ProtNLM"/>
    </source>
</evidence>
<dbReference type="Proteomes" id="UP000092445">
    <property type="component" value="Unassembled WGS sequence"/>
</dbReference>
<dbReference type="Pfam" id="PF00067">
    <property type="entry name" value="p450"/>
    <property type="match status" value="1"/>
</dbReference>
<dbReference type="GO" id="GO:0005506">
    <property type="term" value="F:iron ion binding"/>
    <property type="evidence" value="ECO:0007669"/>
    <property type="project" value="InterPro"/>
</dbReference>
<evidence type="ECO:0000256" key="3">
    <source>
        <dbReference type="ARBA" id="ARBA00004406"/>
    </source>
</evidence>
<keyword evidence="9 13" id="KW-0560">Oxidoreductase</keyword>
<dbReference type="InterPro" id="IPR001128">
    <property type="entry name" value="Cyt_P450"/>
</dbReference>
<evidence type="ECO:0000256" key="1">
    <source>
        <dbReference type="ARBA" id="ARBA00001971"/>
    </source>
</evidence>
<name>A0A1B0AJY5_GLOPL</name>
<dbReference type="PRINTS" id="PR00463">
    <property type="entry name" value="EP450I"/>
</dbReference>
<dbReference type="GO" id="GO:0016705">
    <property type="term" value="F:oxidoreductase activity, acting on paired donors, with incorporation or reduction of molecular oxygen"/>
    <property type="evidence" value="ECO:0007669"/>
    <property type="project" value="InterPro"/>
</dbReference>
<evidence type="ECO:0000256" key="13">
    <source>
        <dbReference type="RuleBase" id="RU000461"/>
    </source>
</evidence>
<dbReference type="AlphaFoldDB" id="A0A1B0AJY5"/>
<evidence type="ECO:0000256" key="5">
    <source>
        <dbReference type="ARBA" id="ARBA00022617"/>
    </source>
</evidence>
<dbReference type="CDD" id="cd20628">
    <property type="entry name" value="CYP4"/>
    <property type="match status" value="1"/>
</dbReference>
<reference evidence="14" key="2">
    <citation type="submission" date="2020-05" db="UniProtKB">
        <authorList>
            <consortium name="EnsemblMetazoa"/>
        </authorList>
    </citation>
    <scope>IDENTIFICATION</scope>
    <source>
        <strain evidence="14">IAEA</strain>
    </source>
</reference>
<organism evidence="14 15">
    <name type="scientific">Glossina pallidipes</name>
    <name type="common">Tsetse fly</name>
    <dbReference type="NCBI Taxonomy" id="7398"/>
    <lineage>
        <taxon>Eukaryota</taxon>
        <taxon>Metazoa</taxon>
        <taxon>Ecdysozoa</taxon>
        <taxon>Arthropoda</taxon>
        <taxon>Hexapoda</taxon>
        <taxon>Insecta</taxon>
        <taxon>Pterygota</taxon>
        <taxon>Neoptera</taxon>
        <taxon>Endopterygota</taxon>
        <taxon>Diptera</taxon>
        <taxon>Brachycera</taxon>
        <taxon>Muscomorpha</taxon>
        <taxon>Hippoboscoidea</taxon>
        <taxon>Glossinidae</taxon>
        <taxon>Glossina</taxon>
    </lineage>
</organism>
<dbReference type="STRING" id="7398.A0A1B0AJY5"/>
<dbReference type="InterPro" id="IPR036396">
    <property type="entry name" value="Cyt_P450_sf"/>
</dbReference>
<evidence type="ECO:0000256" key="6">
    <source>
        <dbReference type="ARBA" id="ARBA00022723"/>
    </source>
</evidence>
<dbReference type="InterPro" id="IPR050196">
    <property type="entry name" value="Cytochrome_P450_Monoox"/>
</dbReference>
<evidence type="ECO:0000313" key="15">
    <source>
        <dbReference type="Proteomes" id="UP000092445"/>
    </source>
</evidence>
<dbReference type="PANTHER" id="PTHR24291:SF187">
    <property type="entry name" value="CYTOCHROME P450 4AE1-RELATED"/>
    <property type="match status" value="1"/>
</dbReference>
<keyword evidence="11 13" id="KW-0503">Monooxygenase</keyword>
<keyword evidence="7" id="KW-0256">Endoplasmic reticulum</keyword>
<accession>A0A1B0AJY5</accession>